<evidence type="ECO:0000313" key="4">
    <source>
        <dbReference type="Proteomes" id="UP001178508"/>
    </source>
</evidence>
<protein>
    <submittedName>
        <fullName evidence="3">Interleukin-13 receptor subunit alpha-1</fullName>
    </submittedName>
</protein>
<evidence type="ECO:0000256" key="2">
    <source>
        <dbReference type="SAM" id="SignalP"/>
    </source>
</evidence>
<keyword evidence="4" id="KW-1185">Reference proteome</keyword>
<dbReference type="EMBL" id="OY660886">
    <property type="protein sequence ID" value="CAJ1086644.1"/>
    <property type="molecule type" value="Genomic_DNA"/>
</dbReference>
<keyword evidence="1" id="KW-1133">Transmembrane helix</keyword>
<keyword evidence="3" id="KW-0675">Receptor</keyword>
<dbReference type="Proteomes" id="UP001178508">
    <property type="component" value="Chromosome 23"/>
</dbReference>
<feature type="transmembrane region" description="Helical" evidence="1">
    <location>
        <begin position="302"/>
        <end position="325"/>
    </location>
</feature>
<accession>A0AAV1HN92</accession>
<keyword evidence="1" id="KW-0812">Transmembrane</keyword>
<sequence>MIRNADFVFLCFLFLTVESLTDNILPPTNLSLLWSDNFVFHLFWEPPPHSMENCKYEVTTKTKVKSSEEIDDDVHTAPWNDSRPMEGGSLELSVKTVCGLMKSSPAALKTPYPDLVKHFECKVKSLQRTHCSWLIATNAPDLRFFYRLVDLDVSIYDKPSTDIHECKPSGGIRNGCDLQAKLGQSLFGFFNATLDNKPVRNSFRRELDQGELPALDWKVTKTENDFIINWTPPEIQPLTEWTFIVNYTECRTHKETKTMRTSLKLPKRSDCSYQMSIQAKDGKAETQWTKEVFFDAETDPNAMVYAAIIIPLMFAGLAALVFMCYRKNKETIFPKIPEPRDLLSGISNNNNKSFVHNLFIPAEEEEHCKITVIDPQTDKLCS</sequence>
<keyword evidence="1" id="KW-0472">Membrane</keyword>
<reference evidence="3" key="1">
    <citation type="submission" date="2023-08" db="EMBL/GenBank/DDBJ databases">
        <authorList>
            <person name="Alioto T."/>
            <person name="Alioto T."/>
            <person name="Gomez Garrido J."/>
        </authorList>
    </citation>
    <scope>NUCLEOTIDE SEQUENCE</scope>
</reference>
<dbReference type="AlphaFoldDB" id="A0AAV1HN92"/>
<feature type="chain" id="PRO_5043942684" evidence="2">
    <location>
        <begin position="22"/>
        <end position="382"/>
    </location>
</feature>
<keyword evidence="2" id="KW-0732">Signal</keyword>
<evidence type="ECO:0000313" key="3">
    <source>
        <dbReference type="EMBL" id="CAJ1086644.1"/>
    </source>
</evidence>
<proteinExistence type="predicted"/>
<feature type="signal peptide" evidence="2">
    <location>
        <begin position="1"/>
        <end position="21"/>
    </location>
</feature>
<evidence type="ECO:0000256" key="1">
    <source>
        <dbReference type="SAM" id="Phobius"/>
    </source>
</evidence>
<gene>
    <name evidence="3" type="ORF">XNOV1_A026041</name>
</gene>
<organism evidence="3 4">
    <name type="scientific">Xyrichtys novacula</name>
    <name type="common">Pearly razorfish</name>
    <name type="synonym">Hemipteronotus novacula</name>
    <dbReference type="NCBI Taxonomy" id="13765"/>
    <lineage>
        <taxon>Eukaryota</taxon>
        <taxon>Metazoa</taxon>
        <taxon>Chordata</taxon>
        <taxon>Craniata</taxon>
        <taxon>Vertebrata</taxon>
        <taxon>Euteleostomi</taxon>
        <taxon>Actinopterygii</taxon>
        <taxon>Neopterygii</taxon>
        <taxon>Teleostei</taxon>
        <taxon>Neoteleostei</taxon>
        <taxon>Acanthomorphata</taxon>
        <taxon>Eupercaria</taxon>
        <taxon>Labriformes</taxon>
        <taxon>Labridae</taxon>
        <taxon>Xyrichtys</taxon>
    </lineage>
</organism>
<name>A0AAV1HN92_XYRNO</name>